<gene>
    <name evidence="1" type="ORF">SAMN05444171_3403</name>
</gene>
<dbReference type="RefSeq" id="WP_074820882.1">
    <property type="nucleotide sequence ID" value="NZ_FNTI01000001.1"/>
</dbReference>
<evidence type="ECO:0000313" key="2">
    <source>
        <dbReference type="Proteomes" id="UP000183208"/>
    </source>
</evidence>
<evidence type="ECO:0008006" key="3">
    <source>
        <dbReference type="Google" id="ProtNLM"/>
    </source>
</evidence>
<name>A0A1M6YYU2_9BRAD</name>
<dbReference type="AlphaFoldDB" id="A0A1M6YYU2"/>
<reference evidence="1 2" key="1">
    <citation type="submission" date="2016-10" db="EMBL/GenBank/DDBJ databases">
        <authorList>
            <person name="de Groot N.N."/>
        </authorList>
    </citation>
    <scope>NUCLEOTIDE SEQUENCE [LARGE SCALE GENOMIC DNA]</scope>
    <source>
        <strain evidence="1 2">GAS522</strain>
    </source>
</reference>
<dbReference type="OrthoDB" id="8219827at2"/>
<dbReference type="Proteomes" id="UP000183208">
    <property type="component" value="Unassembled WGS sequence"/>
</dbReference>
<protein>
    <recommendedName>
        <fullName evidence="3">Nucleotidyl transferase AbiEii toxin, Type IV TA system</fullName>
    </recommendedName>
</protein>
<evidence type="ECO:0000313" key="1">
    <source>
        <dbReference type="EMBL" id="SED19216.1"/>
    </source>
</evidence>
<proteinExistence type="predicted"/>
<sequence>MSAAFGRDALLDAFDRIGRAAVEAGTKLQIAVYGGSALMLASNFRSATEDVDVSRLDHPMPDWLGTVVREIASQNRWHEDWFNDGVAFHLSSLADSAGDHLEFGTFPRDGTSVGLVVSVPSAEYLLALKLKAFRIMDPLRGETERLDILNLMQVVGISTADDAIAVLGRYFPLSAASAEKQRFLLKNMNSEGAVDAPKYPR</sequence>
<dbReference type="EMBL" id="FNTI01000001">
    <property type="protein sequence ID" value="SED19216.1"/>
    <property type="molecule type" value="Genomic_DNA"/>
</dbReference>
<accession>A0A1M6YYU2</accession>
<organism evidence="1 2">
    <name type="scientific">Bradyrhizobium lablabi</name>
    <dbReference type="NCBI Taxonomy" id="722472"/>
    <lineage>
        <taxon>Bacteria</taxon>
        <taxon>Pseudomonadati</taxon>
        <taxon>Pseudomonadota</taxon>
        <taxon>Alphaproteobacteria</taxon>
        <taxon>Hyphomicrobiales</taxon>
        <taxon>Nitrobacteraceae</taxon>
        <taxon>Bradyrhizobium</taxon>
    </lineage>
</organism>